<protein>
    <submittedName>
        <fullName evidence="2">Uncharacterized protein</fullName>
    </submittedName>
</protein>
<feature type="compositionally biased region" description="Basic and acidic residues" evidence="1">
    <location>
        <begin position="17"/>
        <end position="26"/>
    </location>
</feature>
<dbReference type="EMBL" id="MN739420">
    <property type="protein sequence ID" value="QHT03912.1"/>
    <property type="molecule type" value="Genomic_DNA"/>
</dbReference>
<proteinExistence type="predicted"/>
<evidence type="ECO:0000313" key="2">
    <source>
        <dbReference type="EMBL" id="QHT03912.1"/>
    </source>
</evidence>
<sequence>MGSRLSNTSWCWSPRSRCPDHKPPARRKSFDEIVEDEYEQKEAKEWMAWNKWRYSGGHDPDIGSIGEM</sequence>
<feature type="compositionally biased region" description="Polar residues" evidence="1">
    <location>
        <begin position="1"/>
        <end position="11"/>
    </location>
</feature>
<name>A0A6C0CIB2_9ZZZZ</name>
<evidence type="ECO:0000256" key="1">
    <source>
        <dbReference type="SAM" id="MobiDB-lite"/>
    </source>
</evidence>
<accession>A0A6C0CIB2</accession>
<organism evidence="2">
    <name type="scientific">viral metagenome</name>
    <dbReference type="NCBI Taxonomy" id="1070528"/>
    <lineage>
        <taxon>unclassified sequences</taxon>
        <taxon>metagenomes</taxon>
        <taxon>organismal metagenomes</taxon>
    </lineage>
</organism>
<reference evidence="2" key="1">
    <citation type="journal article" date="2020" name="Nature">
        <title>Giant virus diversity and host interactions through global metagenomics.</title>
        <authorList>
            <person name="Schulz F."/>
            <person name="Roux S."/>
            <person name="Paez-Espino D."/>
            <person name="Jungbluth S."/>
            <person name="Walsh D.A."/>
            <person name="Denef V.J."/>
            <person name="McMahon K.D."/>
            <person name="Konstantinidis K.T."/>
            <person name="Eloe-Fadrosh E.A."/>
            <person name="Kyrpides N.C."/>
            <person name="Woyke T."/>
        </authorList>
    </citation>
    <scope>NUCLEOTIDE SEQUENCE</scope>
    <source>
        <strain evidence="2">GVMAG-M-3300021137-6</strain>
    </source>
</reference>
<feature type="region of interest" description="Disordered" evidence="1">
    <location>
        <begin position="1"/>
        <end position="26"/>
    </location>
</feature>
<dbReference type="AlphaFoldDB" id="A0A6C0CIB2"/>